<gene>
    <name evidence="3" type="ORF">OVN521_LOCUS996</name>
    <name evidence="4" type="ORF">UXM345_LOCUS17501</name>
</gene>
<keyword evidence="1" id="KW-0732">Signal</keyword>
<dbReference type="AlphaFoldDB" id="A0A818YD74"/>
<feature type="signal peptide" evidence="1">
    <location>
        <begin position="1"/>
        <end position="23"/>
    </location>
</feature>
<protein>
    <recommendedName>
        <fullName evidence="2">Serpin domain-containing protein</fullName>
    </recommendedName>
</protein>
<dbReference type="InterPro" id="IPR023795">
    <property type="entry name" value="Serpin_CS"/>
</dbReference>
<dbReference type="Proteomes" id="UP000663842">
    <property type="component" value="Unassembled WGS sequence"/>
</dbReference>
<evidence type="ECO:0000313" key="4">
    <source>
        <dbReference type="EMBL" id="CAF4023179.1"/>
    </source>
</evidence>
<evidence type="ECO:0000313" key="5">
    <source>
        <dbReference type="Proteomes" id="UP000663866"/>
    </source>
</evidence>
<dbReference type="EMBL" id="CAJOBG010000060">
    <property type="protein sequence ID" value="CAF3748631.1"/>
    <property type="molecule type" value="Genomic_DNA"/>
</dbReference>
<name>A0A818YD74_9BILA</name>
<dbReference type="SUPFAM" id="SSF56574">
    <property type="entry name" value="Serpins"/>
    <property type="match status" value="1"/>
</dbReference>
<proteinExistence type="predicted"/>
<dbReference type="Pfam" id="PF00079">
    <property type="entry name" value="Serpin"/>
    <property type="match status" value="1"/>
</dbReference>
<dbReference type="InterPro" id="IPR023796">
    <property type="entry name" value="Serpin_dom"/>
</dbReference>
<comment type="caution">
    <text evidence="3">The sequence shown here is derived from an EMBL/GenBank/DDBJ whole genome shotgun (WGS) entry which is preliminary data.</text>
</comment>
<dbReference type="PROSITE" id="PS00284">
    <property type="entry name" value="SERPIN"/>
    <property type="match status" value="1"/>
</dbReference>
<dbReference type="EMBL" id="CAJOBF010002280">
    <property type="protein sequence ID" value="CAF4023179.1"/>
    <property type="molecule type" value="Genomic_DNA"/>
</dbReference>
<dbReference type="InterPro" id="IPR036186">
    <property type="entry name" value="Serpin_sf"/>
</dbReference>
<dbReference type="Proteomes" id="UP000663866">
    <property type="component" value="Unassembled WGS sequence"/>
</dbReference>
<evidence type="ECO:0000256" key="1">
    <source>
        <dbReference type="SAM" id="SignalP"/>
    </source>
</evidence>
<evidence type="ECO:0000259" key="2">
    <source>
        <dbReference type="Pfam" id="PF00079"/>
    </source>
</evidence>
<feature type="domain" description="Serpin" evidence="2">
    <location>
        <begin position="3"/>
        <end position="72"/>
    </location>
</feature>
<reference evidence="3" key="1">
    <citation type="submission" date="2021-02" db="EMBL/GenBank/DDBJ databases">
        <authorList>
            <person name="Nowell W R."/>
        </authorList>
    </citation>
    <scope>NUCLEOTIDE SEQUENCE</scope>
</reference>
<dbReference type="InterPro" id="IPR042185">
    <property type="entry name" value="Serpin_sf_2"/>
</dbReference>
<dbReference type="Gene3D" id="2.30.39.10">
    <property type="entry name" value="Alpha-1-antitrypsin, domain 1"/>
    <property type="match status" value="1"/>
</dbReference>
<organism evidence="3 5">
    <name type="scientific">Rotaria magnacalcarata</name>
    <dbReference type="NCBI Taxonomy" id="392030"/>
    <lineage>
        <taxon>Eukaryota</taxon>
        <taxon>Metazoa</taxon>
        <taxon>Spiralia</taxon>
        <taxon>Gnathifera</taxon>
        <taxon>Rotifera</taxon>
        <taxon>Eurotatoria</taxon>
        <taxon>Bdelloidea</taxon>
        <taxon>Philodinida</taxon>
        <taxon>Philodinidae</taxon>
        <taxon>Rotaria</taxon>
    </lineage>
</organism>
<accession>A0A818YD74</accession>
<evidence type="ECO:0000313" key="3">
    <source>
        <dbReference type="EMBL" id="CAF3748631.1"/>
    </source>
</evidence>
<keyword evidence="5" id="KW-1185">Reference proteome</keyword>
<sequence length="76" mass="8430">MSIGKFRSVTFVLLFDLGSEAAAATAVIMNRCSASIARKVSPIEFKVDRPFFFFIRETKQDLVLFHGKYVSPPAAS</sequence>
<feature type="chain" id="PRO_5035617215" description="Serpin domain-containing protein" evidence="1">
    <location>
        <begin position="24"/>
        <end position="76"/>
    </location>
</feature>